<keyword evidence="5" id="KW-0539">Nucleus</keyword>
<evidence type="ECO:0000256" key="5">
    <source>
        <dbReference type="ARBA" id="ARBA00023242"/>
    </source>
</evidence>
<feature type="region of interest" description="Disordered" evidence="7">
    <location>
        <begin position="36"/>
        <end position="87"/>
    </location>
</feature>
<feature type="compositionally biased region" description="Acidic residues" evidence="7">
    <location>
        <begin position="67"/>
        <end position="76"/>
    </location>
</feature>
<reference evidence="8 9" key="1">
    <citation type="submission" date="2024-01" db="EMBL/GenBank/DDBJ databases">
        <title>The genomes of 5 underutilized Papilionoideae crops provide insights into root nodulation and disease resistanc.</title>
        <authorList>
            <person name="Yuan L."/>
        </authorList>
    </citation>
    <scope>NUCLEOTIDE SEQUENCE [LARGE SCALE GENOMIC DNA]</scope>
    <source>
        <strain evidence="8">ZHUSHIDOU_FW_LH</strain>
        <tissue evidence="8">Leaf</tissue>
    </source>
</reference>
<evidence type="ECO:0000256" key="4">
    <source>
        <dbReference type="ARBA" id="ARBA00022864"/>
    </source>
</evidence>
<comment type="subcellular location">
    <subcellularLocation>
        <location evidence="1">Cytoplasm</location>
    </subcellularLocation>
</comment>
<evidence type="ECO:0000256" key="7">
    <source>
        <dbReference type="SAM" id="MobiDB-lite"/>
    </source>
</evidence>
<evidence type="ECO:0000313" key="8">
    <source>
        <dbReference type="EMBL" id="KAK7275081.1"/>
    </source>
</evidence>
<evidence type="ECO:0000256" key="3">
    <source>
        <dbReference type="ARBA" id="ARBA00022712"/>
    </source>
</evidence>
<dbReference type="GO" id="GO:0009736">
    <property type="term" value="P:cytokinin-activated signaling pathway"/>
    <property type="evidence" value="ECO:0007669"/>
    <property type="project" value="UniProtKB-KW"/>
</dbReference>
<dbReference type="PANTHER" id="PTHR33347:SF31">
    <property type="entry name" value="PROTEIN SOB FIVE-LIKE 1"/>
    <property type="match status" value="1"/>
</dbReference>
<gene>
    <name evidence="8" type="ORF">RIF29_16188</name>
</gene>
<sequence>MEPSRDLAPREEEFINSSESGWTTYIGSYMYNNDDEQSVDMEEHDNKYKKKVHGKVDGKNNINKDSGDEESDDDSMASDASSGPSHLQLVCSINREGSRQSLDYKKNTEKDQEKMVLATKRAKKQVIIRKTRYEGMVENKEESLLLIADSAASHV</sequence>
<evidence type="ECO:0000256" key="1">
    <source>
        <dbReference type="ARBA" id="ARBA00004496"/>
    </source>
</evidence>
<dbReference type="GO" id="GO:0009691">
    <property type="term" value="P:cytokinin biosynthetic process"/>
    <property type="evidence" value="ECO:0007669"/>
    <property type="project" value="UniProtKB-KW"/>
</dbReference>
<keyword evidence="2" id="KW-0963">Cytoplasm</keyword>
<keyword evidence="3" id="KW-0203">Cytokinin biosynthesis</keyword>
<evidence type="ECO:0000256" key="2">
    <source>
        <dbReference type="ARBA" id="ARBA00022490"/>
    </source>
</evidence>
<dbReference type="PANTHER" id="PTHR33347">
    <property type="entry name" value="OSJNBA0091C07.3 PROTEIN"/>
    <property type="match status" value="1"/>
</dbReference>
<protein>
    <submittedName>
        <fullName evidence="8">Uncharacterized protein</fullName>
    </submittedName>
</protein>
<evidence type="ECO:0000313" key="9">
    <source>
        <dbReference type="Proteomes" id="UP001372338"/>
    </source>
</evidence>
<proteinExistence type="inferred from homology"/>
<dbReference type="EMBL" id="JAYWIO010000003">
    <property type="protein sequence ID" value="KAK7275081.1"/>
    <property type="molecule type" value="Genomic_DNA"/>
</dbReference>
<dbReference type="AlphaFoldDB" id="A0AAN9IJM4"/>
<organism evidence="8 9">
    <name type="scientific">Crotalaria pallida</name>
    <name type="common">Smooth rattlebox</name>
    <name type="synonym">Crotalaria striata</name>
    <dbReference type="NCBI Taxonomy" id="3830"/>
    <lineage>
        <taxon>Eukaryota</taxon>
        <taxon>Viridiplantae</taxon>
        <taxon>Streptophyta</taxon>
        <taxon>Embryophyta</taxon>
        <taxon>Tracheophyta</taxon>
        <taxon>Spermatophyta</taxon>
        <taxon>Magnoliopsida</taxon>
        <taxon>eudicotyledons</taxon>
        <taxon>Gunneridae</taxon>
        <taxon>Pentapetalae</taxon>
        <taxon>rosids</taxon>
        <taxon>fabids</taxon>
        <taxon>Fabales</taxon>
        <taxon>Fabaceae</taxon>
        <taxon>Papilionoideae</taxon>
        <taxon>50 kb inversion clade</taxon>
        <taxon>genistoids sensu lato</taxon>
        <taxon>core genistoids</taxon>
        <taxon>Crotalarieae</taxon>
        <taxon>Crotalaria</taxon>
    </lineage>
</organism>
<comment type="similarity">
    <text evidence="6">Belongs to the SOFL plant protein family.</text>
</comment>
<dbReference type="GO" id="GO:0005737">
    <property type="term" value="C:cytoplasm"/>
    <property type="evidence" value="ECO:0007669"/>
    <property type="project" value="UniProtKB-SubCell"/>
</dbReference>
<name>A0AAN9IJM4_CROPI</name>
<dbReference type="InterPro" id="IPR044670">
    <property type="entry name" value="SOFL"/>
</dbReference>
<keyword evidence="4" id="KW-0932">Cytokinin signaling pathway</keyword>
<comment type="caution">
    <text evidence="8">The sequence shown here is derived from an EMBL/GenBank/DDBJ whole genome shotgun (WGS) entry which is preliminary data.</text>
</comment>
<keyword evidence="9" id="KW-1185">Reference proteome</keyword>
<dbReference type="Proteomes" id="UP001372338">
    <property type="component" value="Unassembled WGS sequence"/>
</dbReference>
<accession>A0AAN9IJM4</accession>
<evidence type="ECO:0000256" key="6">
    <source>
        <dbReference type="ARBA" id="ARBA00024199"/>
    </source>
</evidence>